<dbReference type="PANTHER" id="PTHR40518:SF1">
    <property type="entry name" value="ACETOACETATE DECARBOXYLASE"/>
    <property type="match status" value="1"/>
</dbReference>
<keyword evidence="2" id="KW-1185">Reference proteome</keyword>
<accession>A0A0C9UZ70</accession>
<evidence type="ECO:0000313" key="1">
    <source>
        <dbReference type="EMBL" id="KIJ34597.1"/>
    </source>
</evidence>
<name>A0A0C9UZ70_SPHS4</name>
<protein>
    <submittedName>
        <fullName evidence="1">Uncharacterized protein</fullName>
    </submittedName>
</protein>
<proteinExistence type="predicted"/>
<dbReference type="OrthoDB" id="9970474at2759"/>
<dbReference type="EMBL" id="KN837198">
    <property type="protein sequence ID" value="KIJ34597.1"/>
    <property type="molecule type" value="Genomic_DNA"/>
</dbReference>
<dbReference type="AlphaFoldDB" id="A0A0C9UZ70"/>
<dbReference type="PANTHER" id="PTHR40518">
    <property type="entry name" value="ACETOACETATE DECARBOXYLASE"/>
    <property type="match status" value="1"/>
</dbReference>
<sequence>MDDPETSAQIRPVPAPWKLTSEAYVFPVSSLAVLPKDAYNLLESESNYASEDISGKIYGGIGKGWVMIVRYNSSPARRLNWNIPKHRAEFSFEPLSPGSRTTKLTVSRPSSSESSSAHQFFSVLCMPVPYLPSFPVNTKHLPFMDFTLTHPPVPQSQSSIAEVGTEEWRSDHDDIKILIKVCNPWSCPPRRNGRTKIWNGADFPDIKPRDMAFYLTDVELEYVHLNW</sequence>
<reference evidence="1 2" key="1">
    <citation type="submission" date="2014-06" db="EMBL/GenBank/DDBJ databases">
        <title>Evolutionary Origins and Diversification of the Mycorrhizal Mutualists.</title>
        <authorList>
            <consortium name="DOE Joint Genome Institute"/>
            <consortium name="Mycorrhizal Genomics Consortium"/>
            <person name="Kohler A."/>
            <person name="Kuo A."/>
            <person name="Nagy L.G."/>
            <person name="Floudas D."/>
            <person name="Copeland A."/>
            <person name="Barry K.W."/>
            <person name="Cichocki N."/>
            <person name="Veneault-Fourrey C."/>
            <person name="LaButti K."/>
            <person name="Lindquist E.A."/>
            <person name="Lipzen A."/>
            <person name="Lundell T."/>
            <person name="Morin E."/>
            <person name="Murat C."/>
            <person name="Riley R."/>
            <person name="Ohm R."/>
            <person name="Sun H."/>
            <person name="Tunlid A."/>
            <person name="Henrissat B."/>
            <person name="Grigoriev I.V."/>
            <person name="Hibbett D.S."/>
            <person name="Martin F."/>
        </authorList>
    </citation>
    <scope>NUCLEOTIDE SEQUENCE [LARGE SCALE GENOMIC DNA]</scope>
    <source>
        <strain evidence="1 2">SS14</strain>
    </source>
</reference>
<organism evidence="1 2">
    <name type="scientific">Sphaerobolus stellatus (strain SS14)</name>
    <dbReference type="NCBI Taxonomy" id="990650"/>
    <lineage>
        <taxon>Eukaryota</taxon>
        <taxon>Fungi</taxon>
        <taxon>Dikarya</taxon>
        <taxon>Basidiomycota</taxon>
        <taxon>Agaricomycotina</taxon>
        <taxon>Agaricomycetes</taxon>
        <taxon>Phallomycetidae</taxon>
        <taxon>Geastrales</taxon>
        <taxon>Sphaerobolaceae</taxon>
        <taxon>Sphaerobolus</taxon>
    </lineage>
</organism>
<gene>
    <name evidence="1" type="ORF">M422DRAFT_263381</name>
</gene>
<evidence type="ECO:0000313" key="2">
    <source>
        <dbReference type="Proteomes" id="UP000054279"/>
    </source>
</evidence>
<dbReference type="HOGENOM" id="CLU_050866_2_0_1"/>
<dbReference type="Proteomes" id="UP000054279">
    <property type="component" value="Unassembled WGS sequence"/>
</dbReference>